<dbReference type="InterPro" id="IPR050108">
    <property type="entry name" value="CDK"/>
</dbReference>
<dbReference type="InterPro" id="IPR017441">
    <property type="entry name" value="Protein_kinase_ATP_BS"/>
</dbReference>
<comment type="catalytic activity">
    <reaction evidence="22">
        <text>L-seryl-[protein] + ATP = O-phospho-L-seryl-[protein] + ADP + H(+)</text>
        <dbReference type="Rhea" id="RHEA:17989"/>
        <dbReference type="Rhea" id="RHEA-COMP:9863"/>
        <dbReference type="Rhea" id="RHEA-COMP:11604"/>
        <dbReference type="ChEBI" id="CHEBI:15378"/>
        <dbReference type="ChEBI" id="CHEBI:29999"/>
        <dbReference type="ChEBI" id="CHEBI:30616"/>
        <dbReference type="ChEBI" id="CHEBI:83421"/>
        <dbReference type="ChEBI" id="CHEBI:456216"/>
        <dbReference type="EC" id="2.7.11.22"/>
    </reaction>
</comment>
<evidence type="ECO:0000256" key="1">
    <source>
        <dbReference type="ARBA" id="ARBA00001946"/>
    </source>
</evidence>
<dbReference type="InterPro" id="IPR011009">
    <property type="entry name" value="Kinase-like_dom_sf"/>
</dbReference>
<keyword evidence="16" id="KW-0131">Cell cycle</keyword>
<dbReference type="SMART" id="SM00220">
    <property type="entry name" value="S_TKc"/>
    <property type="match status" value="1"/>
</dbReference>
<comment type="caution">
    <text evidence="27">The sequence shown here is derived from an EMBL/GenBank/DDBJ whole genome shotgun (WGS) entry which is preliminary data.</text>
</comment>
<evidence type="ECO:0000256" key="8">
    <source>
        <dbReference type="ARBA" id="ARBA00022618"/>
    </source>
</evidence>
<dbReference type="SUPFAM" id="SSF56112">
    <property type="entry name" value="Protein kinase-like (PK-like)"/>
    <property type="match status" value="1"/>
</dbReference>
<comment type="catalytic activity">
    <reaction evidence="23">
        <text>[DNA-directed RNA polymerase] + ATP = phospho-[DNA-directed RNA polymerase] + ADP + H(+)</text>
        <dbReference type="Rhea" id="RHEA:10216"/>
        <dbReference type="Rhea" id="RHEA-COMP:11321"/>
        <dbReference type="Rhea" id="RHEA-COMP:11322"/>
        <dbReference type="ChEBI" id="CHEBI:15378"/>
        <dbReference type="ChEBI" id="CHEBI:30616"/>
        <dbReference type="ChEBI" id="CHEBI:43176"/>
        <dbReference type="ChEBI" id="CHEBI:68546"/>
        <dbReference type="ChEBI" id="CHEBI:456216"/>
        <dbReference type="EC" id="2.7.11.23"/>
    </reaction>
</comment>
<dbReference type="GO" id="GO:0016301">
    <property type="term" value="F:kinase activity"/>
    <property type="evidence" value="ECO:0007669"/>
    <property type="project" value="UniProtKB-KW"/>
</dbReference>
<reference evidence="27 28" key="1">
    <citation type="journal article" date="2020" name="bioRxiv">
        <title>Metabolic contributions of an alphaproteobacterial endosymbiont in the apicomplexan Cardiosporidium cionae.</title>
        <authorList>
            <person name="Hunter E.S."/>
            <person name="Paight C.J."/>
            <person name="Lane C.E."/>
        </authorList>
    </citation>
    <scope>NUCLEOTIDE SEQUENCE [LARGE SCALE GENOMIC DNA]</scope>
    <source>
        <strain evidence="27">ESH_2018</strain>
    </source>
</reference>
<evidence type="ECO:0000256" key="19">
    <source>
        <dbReference type="ARBA" id="ARBA00041902"/>
    </source>
</evidence>
<dbReference type="PROSITE" id="PS00107">
    <property type="entry name" value="PROTEIN_KINASE_ATP"/>
    <property type="match status" value="1"/>
</dbReference>
<keyword evidence="14 24" id="KW-0067">ATP-binding</keyword>
<dbReference type="EMBL" id="JADAQX010000609">
    <property type="protein sequence ID" value="KAF8819770.1"/>
    <property type="molecule type" value="Genomic_DNA"/>
</dbReference>
<dbReference type="Proteomes" id="UP000823046">
    <property type="component" value="Unassembled WGS sequence"/>
</dbReference>
<evidence type="ECO:0000256" key="24">
    <source>
        <dbReference type="PROSITE-ProRule" id="PRU10141"/>
    </source>
</evidence>
<keyword evidence="6" id="KW-0723">Serine/threonine-protein kinase</keyword>
<keyword evidence="7" id="KW-0597">Phosphoprotein</keyword>
<feature type="binding site" evidence="24">
    <location>
        <position position="61"/>
    </location>
    <ligand>
        <name>ATP</name>
        <dbReference type="ChEBI" id="CHEBI:30616"/>
    </ligand>
</feature>
<keyword evidence="12" id="KW-0498">Mitosis</keyword>
<keyword evidence="15" id="KW-0460">Magnesium</keyword>
<evidence type="ECO:0000256" key="22">
    <source>
        <dbReference type="ARBA" id="ARBA00048367"/>
    </source>
</evidence>
<evidence type="ECO:0000256" key="21">
    <source>
        <dbReference type="ARBA" id="ARBA00047811"/>
    </source>
</evidence>
<keyword evidence="10" id="KW-0479">Metal-binding</keyword>
<evidence type="ECO:0000256" key="20">
    <source>
        <dbReference type="ARBA" id="ARBA00042858"/>
    </source>
</evidence>
<evidence type="ECO:0000256" key="14">
    <source>
        <dbReference type="ARBA" id="ARBA00022840"/>
    </source>
</evidence>
<dbReference type="EC" id="2.7.11.22" evidence="5"/>
<keyword evidence="11 24" id="KW-0547">Nucleotide-binding</keyword>
<evidence type="ECO:0000256" key="13">
    <source>
        <dbReference type="ARBA" id="ARBA00022777"/>
    </source>
</evidence>
<evidence type="ECO:0000256" key="7">
    <source>
        <dbReference type="ARBA" id="ARBA00022553"/>
    </source>
</evidence>
<evidence type="ECO:0000256" key="23">
    <source>
        <dbReference type="ARBA" id="ARBA00049280"/>
    </source>
</evidence>
<comment type="subunit">
    <text evidence="17">May form a complex composed of at least the catalytic subunit CRK2 and a cyclin.</text>
</comment>
<keyword evidence="8" id="KW-0132">Cell division</keyword>
<evidence type="ECO:0000313" key="27">
    <source>
        <dbReference type="EMBL" id="KAF8819770.1"/>
    </source>
</evidence>
<keyword evidence="28" id="KW-1185">Reference proteome</keyword>
<protein>
    <recommendedName>
        <fullName evidence="18">Cyclin-dependent kinase 2 homolog</fullName>
        <ecNumber evidence="5">2.7.11.22</ecNumber>
        <ecNumber evidence="4">2.7.11.23</ecNumber>
    </recommendedName>
    <alternativeName>
        <fullName evidence="19">Cell division control protein 2 homolog</fullName>
    </alternativeName>
    <alternativeName>
        <fullName evidence="20">cdc2-related kinase 2</fullName>
    </alternativeName>
</protein>
<evidence type="ECO:0000256" key="4">
    <source>
        <dbReference type="ARBA" id="ARBA00012409"/>
    </source>
</evidence>
<evidence type="ECO:0000256" key="6">
    <source>
        <dbReference type="ARBA" id="ARBA00022527"/>
    </source>
</evidence>
<dbReference type="InterPro" id="IPR000719">
    <property type="entry name" value="Prot_kinase_dom"/>
</dbReference>
<accession>A0ABQ7J709</accession>
<comment type="similarity">
    <text evidence="3">Belongs to the protein kinase superfamily. CMGC Ser/Thr protein kinase family. CDC2/CDKX subfamily.</text>
</comment>
<dbReference type="PROSITE" id="PS50011">
    <property type="entry name" value="PROTEIN_KINASE_DOM"/>
    <property type="match status" value="1"/>
</dbReference>
<proteinExistence type="inferred from homology"/>
<evidence type="ECO:0000256" key="15">
    <source>
        <dbReference type="ARBA" id="ARBA00022842"/>
    </source>
</evidence>
<dbReference type="InterPro" id="IPR008271">
    <property type="entry name" value="Ser/Thr_kinase_AS"/>
</dbReference>
<evidence type="ECO:0000256" key="2">
    <source>
        <dbReference type="ARBA" id="ARBA00004496"/>
    </source>
</evidence>
<evidence type="ECO:0000256" key="3">
    <source>
        <dbReference type="ARBA" id="ARBA00006485"/>
    </source>
</evidence>
<dbReference type="EC" id="2.7.11.23" evidence="4"/>
<name>A0ABQ7J709_9APIC</name>
<sequence>MGDRQDGNEFIVSLTGQKVLFREIDPKRPLVLGQKIGSGTYGDVYKAQIAGDTSEKSYAVKYYREETKSIMHDGIGCTTVRELSALQGCVHPNILKMDDLFLSKHVEISKCINAAAEKWIERGNARPEGYPVPLDQVYVLAAYEYCPGGDVKKILEERKQANLYTPTTWGISLSETKFLVFQLLNGLSFLHNHKMSHRDLKPDNLMLDGQGTKSVLKIGDLGLCREFRSNAGELTPTVCTIYYRPLEVLLGRMHFGEGTEEHDAAGNENGLLPHYGLGVDIWSAGCILAEMILGKPLFKGSQEFDIVTRIAMILGTPTEEEWINCTKLQYYPFRDRANSHFFRCDDKIQHLNCVLYGKLDIQGLDLLSRMLHYNPHLRITAAEALAHSWFSDLNFGYLDGLGIYNWYTDVLKYRIGLDMYQIMEEKDKGCLSTTELAHAICQNDSENPLIARINRCFKAIGGYHRIRRMPLNTFGNRIDARLSYRPTEEFPNAEDSASHIRQTEPLFVTENRLLGTDILLHAHNLAVQMHVPAMGYETNLRGNYSTEAKSPAPGDIHPRDYHSESAIAIGNTESSILSTVQDRPRTDSRKQVIDAAAFMFRLCYLLEQCRGNNANGNRRSSAVRVENNGVGRSVRSSTRSQTLLSRGQRGR</sequence>
<dbReference type="PANTHER" id="PTHR24056:SF46">
    <property type="entry name" value="CYCLIN-DEPENDENT KINASE 5"/>
    <property type="match status" value="1"/>
</dbReference>
<dbReference type="PROSITE" id="PS00108">
    <property type="entry name" value="PROTEIN_KINASE_ST"/>
    <property type="match status" value="1"/>
</dbReference>
<evidence type="ECO:0000256" key="11">
    <source>
        <dbReference type="ARBA" id="ARBA00022741"/>
    </source>
</evidence>
<evidence type="ECO:0000256" key="25">
    <source>
        <dbReference type="SAM" id="MobiDB-lite"/>
    </source>
</evidence>
<evidence type="ECO:0000313" key="28">
    <source>
        <dbReference type="Proteomes" id="UP000823046"/>
    </source>
</evidence>
<evidence type="ECO:0000256" key="17">
    <source>
        <dbReference type="ARBA" id="ARBA00038543"/>
    </source>
</evidence>
<comment type="catalytic activity">
    <reaction evidence="21">
        <text>L-threonyl-[protein] + ATP = O-phospho-L-threonyl-[protein] + ADP + H(+)</text>
        <dbReference type="Rhea" id="RHEA:46608"/>
        <dbReference type="Rhea" id="RHEA-COMP:11060"/>
        <dbReference type="Rhea" id="RHEA-COMP:11605"/>
        <dbReference type="ChEBI" id="CHEBI:15378"/>
        <dbReference type="ChEBI" id="CHEBI:30013"/>
        <dbReference type="ChEBI" id="CHEBI:30616"/>
        <dbReference type="ChEBI" id="CHEBI:61977"/>
        <dbReference type="ChEBI" id="CHEBI:456216"/>
        <dbReference type="EC" id="2.7.11.22"/>
    </reaction>
</comment>
<dbReference type="Gene3D" id="3.30.200.20">
    <property type="entry name" value="Phosphorylase Kinase, domain 1"/>
    <property type="match status" value="1"/>
</dbReference>
<dbReference type="Gene3D" id="1.10.510.10">
    <property type="entry name" value="Transferase(Phosphotransferase) domain 1"/>
    <property type="match status" value="1"/>
</dbReference>
<evidence type="ECO:0000256" key="12">
    <source>
        <dbReference type="ARBA" id="ARBA00022776"/>
    </source>
</evidence>
<organism evidence="27 28">
    <name type="scientific">Cardiosporidium cionae</name>
    <dbReference type="NCBI Taxonomy" id="476202"/>
    <lineage>
        <taxon>Eukaryota</taxon>
        <taxon>Sar</taxon>
        <taxon>Alveolata</taxon>
        <taxon>Apicomplexa</taxon>
        <taxon>Aconoidasida</taxon>
        <taxon>Nephromycida</taxon>
        <taxon>Cardiosporidium</taxon>
    </lineage>
</organism>
<evidence type="ECO:0000256" key="10">
    <source>
        <dbReference type="ARBA" id="ARBA00022723"/>
    </source>
</evidence>
<feature type="region of interest" description="Disordered" evidence="25">
    <location>
        <begin position="615"/>
        <end position="651"/>
    </location>
</feature>
<evidence type="ECO:0000256" key="9">
    <source>
        <dbReference type="ARBA" id="ARBA00022679"/>
    </source>
</evidence>
<evidence type="ECO:0000256" key="5">
    <source>
        <dbReference type="ARBA" id="ARBA00012425"/>
    </source>
</evidence>
<evidence type="ECO:0000259" key="26">
    <source>
        <dbReference type="PROSITE" id="PS50011"/>
    </source>
</evidence>
<keyword evidence="9" id="KW-0808">Transferase</keyword>
<evidence type="ECO:0000256" key="16">
    <source>
        <dbReference type="ARBA" id="ARBA00023306"/>
    </source>
</evidence>
<feature type="domain" description="Protein kinase" evidence="26">
    <location>
        <begin position="30"/>
        <end position="390"/>
    </location>
</feature>
<comment type="cofactor">
    <cofactor evidence="1">
        <name>Mg(2+)</name>
        <dbReference type="ChEBI" id="CHEBI:18420"/>
    </cofactor>
</comment>
<gene>
    <name evidence="27" type="ORF">IE077_004024</name>
</gene>
<dbReference type="Pfam" id="PF00069">
    <property type="entry name" value="Pkinase"/>
    <property type="match status" value="1"/>
</dbReference>
<evidence type="ECO:0000256" key="18">
    <source>
        <dbReference type="ARBA" id="ARBA00039612"/>
    </source>
</evidence>
<dbReference type="PANTHER" id="PTHR24056">
    <property type="entry name" value="CELL DIVISION PROTEIN KINASE"/>
    <property type="match status" value="1"/>
</dbReference>
<keyword evidence="13 27" id="KW-0418">Kinase</keyword>
<comment type="subcellular location">
    <subcellularLocation>
        <location evidence="2">Cytoplasm</location>
    </subcellularLocation>
</comment>